<dbReference type="EMBL" id="DWWM01000057">
    <property type="protein sequence ID" value="HJC37333.1"/>
    <property type="molecule type" value="Genomic_DNA"/>
</dbReference>
<organism evidence="4 5">
    <name type="scientific">Candidatus Merdibacter merdavium</name>
    <dbReference type="NCBI Taxonomy" id="2838692"/>
    <lineage>
        <taxon>Bacteria</taxon>
        <taxon>Bacillati</taxon>
        <taxon>Bacillota</taxon>
        <taxon>Erysipelotrichia</taxon>
        <taxon>Erysipelotrichales</taxon>
        <taxon>Erysipelotrichaceae</taxon>
        <taxon>Merdibacter</taxon>
    </lineage>
</organism>
<reference evidence="4" key="2">
    <citation type="submission" date="2021-04" db="EMBL/GenBank/DDBJ databases">
        <authorList>
            <person name="Gilroy R."/>
        </authorList>
    </citation>
    <scope>NUCLEOTIDE SEQUENCE</scope>
    <source>
        <strain evidence="4">CHK187-11901</strain>
    </source>
</reference>
<dbReference type="Proteomes" id="UP000823896">
    <property type="component" value="Unassembled WGS sequence"/>
</dbReference>
<dbReference type="Gene3D" id="1.10.10.10">
    <property type="entry name" value="Winged helix-like DNA-binding domain superfamily/Winged helix DNA-binding domain"/>
    <property type="match status" value="1"/>
</dbReference>
<keyword evidence="4" id="KW-0238">DNA-binding</keyword>
<comment type="similarity">
    <text evidence="1 3">Belongs to the UPF0122 family.</text>
</comment>
<dbReference type="AlphaFoldDB" id="A0A9D2SVJ5"/>
<evidence type="ECO:0000256" key="2">
    <source>
        <dbReference type="ARBA" id="ARBA00024764"/>
    </source>
</evidence>
<proteinExistence type="inferred from homology"/>
<name>A0A9D2SVJ5_9FIRM</name>
<gene>
    <name evidence="4" type="ORF">H9702_09440</name>
</gene>
<dbReference type="PANTHER" id="PTHR40083">
    <property type="entry name" value="UPF0122 PROTEIN CBO2450/CLC_2298"/>
    <property type="match status" value="1"/>
</dbReference>
<evidence type="ECO:0000313" key="5">
    <source>
        <dbReference type="Proteomes" id="UP000823896"/>
    </source>
</evidence>
<comment type="caution">
    <text evidence="4">The sequence shown here is derived from an EMBL/GenBank/DDBJ whole genome shotgun (WGS) entry which is preliminary data.</text>
</comment>
<dbReference type="HAMAP" id="MF_00245">
    <property type="entry name" value="UPF0122"/>
    <property type="match status" value="1"/>
</dbReference>
<evidence type="ECO:0000313" key="4">
    <source>
        <dbReference type="EMBL" id="HJC37333.1"/>
    </source>
</evidence>
<sequence>MTTRKDPFEINLLLDAYETLLTPKQQEVMRLHYREDFSLSEISEALSISRAGALDHIRRASDSLYDYEQRLHLLSRNAELRTLLPALRVHCDRQGQAIIDQLEDLIS</sequence>
<accession>A0A9D2SVJ5</accession>
<dbReference type="InterPro" id="IPR054831">
    <property type="entry name" value="UPF0122_fam_protein"/>
</dbReference>
<dbReference type="GO" id="GO:0003677">
    <property type="term" value="F:DNA binding"/>
    <property type="evidence" value="ECO:0007669"/>
    <property type="project" value="UniProtKB-KW"/>
</dbReference>
<dbReference type="InterPro" id="IPR007394">
    <property type="entry name" value="UPF0122"/>
</dbReference>
<dbReference type="PANTHER" id="PTHR40083:SF1">
    <property type="entry name" value="UPF0122 PROTEIN YLXM"/>
    <property type="match status" value="1"/>
</dbReference>
<evidence type="ECO:0000256" key="1">
    <source>
        <dbReference type="ARBA" id="ARBA00008720"/>
    </source>
</evidence>
<dbReference type="InterPro" id="IPR013324">
    <property type="entry name" value="RNA_pol_sigma_r3/r4-like"/>
</dbReference>
<dbReference type="NCBIfam" id="NF045758">
    <property type="entry name" value="YlxM"/>
    <property type="match status" value="1"/>
</dbReference>
<dbReference type="SUPFAM" id="SSF88659">
    <property type="entry name" value="Sigma3 and sigma4 domains of RNA polymerase sigma factors"/>
    <property type="match status" value="1"/>
</dbReference>
<comment type="function">
    <text evidence="2 3">Might take part in the signal recognition particle (SRP) pathway. This is inferred from the conservation of its genetic proximity to ftsY/ffh. May be a regulatory protein.</text>
</comment>
<protein>
    <recommendedName>
        <fullName evidence="3">UPF0122 protein H9702_09440</fullName>
    </recommendedName>
</protein>
<reference evidence="4" key="1">
    <citation type="journal article" date="2021" name="PeerJ">
        <title>Extensive microbial diversity within the chicken gut microbiome revealed by metagenomics and culture.</title>
        <authorList>
            <person name="Gilroy R."/>
            <person name="Ravi A."/>
            <person name="Getino M."/>
            <person name="Pursley I."/>
            <person name="Horton D.L."/>
            <person name="Alikhan N.F."/>
            <person name="Baker D."/>
            <person name="Gharbi K."/>
            <person name="Hall N."/>
            <person name="Watson M."/>
            <person name="Adriaenssens E.M."/>
            <person name="Foster-Nyarko E."/>
            <person name="Jarju S."/>
            <person name="Secka A."/>
            <person name="Antonio M."/>
            <person name="Oren A."/>
            <person name="Chaudhuri R.R."/>
            <person name="La Ragione R."/>
            <person name="Hildebrand F."/>
            <person name="Pallen M.J."/>
        </authorList>
    </citation>
    <scope>NUCLEOTIDE SEQUENCE</scope>
    <source>
        <strain evidence="4">CHK187-11901</strain>
    </source>
</reference>
<dbReference type="Pfam" id="PF04297">
    <property type="entry name" value="UPF0122"/>
    <property type="match status" value="1"/>
</dbReference>
<dbReference type="InterPro" id="IPR036388">
    <property type="entry name" value="WH-like_DNA-bd_sf"/>
</dbReference>
<evidence type="ECO:0000256" key="3">
    <source>
        <dbReference type="HAMAP-Rule" id="MF_00245"/>
    </source>
</evidence>